<evidence type="ECO:0000313" key="2">
    <source>
        <dbReference type="EMBL" id="KIO75569.1"/>
    </source>
</evidence>
<dbReference type="EMBL" id="JXRA01000093">
    <property type="protein sequence ID" value="KIO75569.1"/>
    <property type="molecule type" value="Genomic_DNA"/>
</dbReference>
<keyword evidence="3" id="KW-1185">Reference proteome</keyword>
<comment type="caution">
    <text evidence="2">The sequence shown here is derived from an EMBL/GenBank/DDBJ whole genome shotgun (WGS) entry which is preliminary data.</text>
</comment>
<dbReference type="STRING" id="1503925.TH53_19720"/>
<gene>
    <name evidence="2" type="ORF">TH53_19720</name>
</gene>
<reference evidence="2 3" key="1">
    <citation type="submission" date="2015-01" db="EMBL/GenBank/DDBJ databases">
        <title>Draft genome sequence of Pedobacter sp. NL19 isolated from sludge of an effluent treatment pond in an abandoned uranium mine.</title>
        <authorList>
            <person name="Santos T."/>
            <person name="Caetano T."/>
            <person name="Covas C."/>
            <person name="Cruz A."/>
            <person name="Mendo S."/>
        </authorList>
    </citation>
    <scope>NUCLEOTIDE SEQUENCE [LARGE SCALE GENOMIC DNA]</scope>
    <source>
        <strain evidence="2 3">NL19</strain>
    </source>
</reference>
<dbReference type="Proteomes" id="UP000032049">
    <property type="component" value="Unassembled WGS sequence"/>
</dbReference>
<dbReference type="AlphaFoldDB" id="A0A0D0FSZ4"/>
<evidence type="ECO:0000313" key="3">
    <source>
        <dbReference type="Proteomes" id="UP000032049"/>
    </source>
</evidence>
<feature type="region of interest" description="Disordered" evidence="1">
    <location>
        <begin position="491"/>
        <end position="532"/>
    </location>
</feature>
<proteinExistence type="predicted"/>
<protein>
    <submittedName>
        <fullName evidence="2">Uncharacterized protein</fullName>
    </submittedName>
</protein>
<accession>A0A0D0FSZ4</accession>
<sequence length="547" mass="59927">MAKIEDTIALLNPLRFIDLSDINFGFDGNFAVNQVLNFQNPKCYFQPWQRSDTLKLQGLFEKSPTDLIFTDPVTGAIANSVSWALKDTTIIGYTFKVYELSFPFTGLPVGRYIASFSYTDTDLTVHPLVSEGIDIKDVQENTILLKYKHSENDFNVVFNTSIEFEFRVQSAIQNFNPKNVRVVYNDQRVNATQLSATPYRVFKFKLGYQYGVPEWVVDKINQIQSVDQVSYNNIPYQVVSGAEYEYETNPDNNFMGGSIDIQPIENNFKRYQTGPGTGPEFIPMQKVLRYYGQSANLVIAGKFNNFSDLEKILITKRTPATFVLKVGTTLGGAEIATFTVDQTENTFTIEWLFGGTTTLYISGLDGADTDVYVVYKQLDEAAVPIGPAPATGVFGAKGTCAIYREVTPGDLAVHWNLATGLGNANTPYAGWAWRDGRNGTDDMKGMVSIGFDYNNMPVVGTATGAKTINLTKAQLPAVGVGISIGKAASGSWRTGSGSGKPIVRVGGVGDGESEPEQTGTSQNLGNGDPVDITPRSLIEIPIIKLID</sequence>
<dbReference type="RefSeq" id="WP_041884612.1">
    <property type="nucleotide sequence ID" value="NZ_CP157278.1"/>
</dbReference>
<organism evidence="2 3">
    <name type="scientific">Pedobacter lusitanus</name>
    <dbReference type="NCBI Taxonomy" id="1503925"/>
    <lineage>
        <taxon>Bacteria</taxon>
        <taxon>Pseudomonadati</taxon>
        <taxon>Bacteroidota</taxon>
        <taxon>Sphingobacteriia</taxon>
        <taxon>Sphingobacteriales</taxon>
        <taxon>Sphingobacteriaceae</taxon>
        <taxon>Pedobacter</taxon>
    </lineage>
</organism>
<name>A0A0D0FSZ4_9SPHI</name>
<feature type="compositionally biased region" description="Polar residues" evidence="1">
    <location>
        <begin position="516"/>
        <end position="525"/>
    </location>
</feature>
<dbReference type="OrthoDB" id="1032272at2"/>
<evidence type="ECO:0000256" key="1">
    <source>
        <dbReference type="SAM" id="MobiDB-lite"/>
    </source>
</evidence>